<dbReference type="Proteomes" id="UP000305836">
    <property type="component" value="Unassembled WGS sequence"/>
</dbReference>
<protein>
    <submittedName>
        <fullName evidence="2">Uncharacterized protein</fullName>
    </submittedName>
</protein>
<keyword evidence="1" id="KW-0812">Transmembrane</keyword>
<evidence type="ECO:0000256" key="1">
    <source>
        <dbReference type="SAM" id="Phobius"/>
    </source>
</evidence>
<feature type="transmembrane region" description="Helical" evidence="1">
    <location>
        <begin position="174"/>
        <end position="197"/>
    </location>
</feature>
<proteinExistence type="predicted"/>
<feature type="transmembrane region" description="Helical" evidence="1">
    <location>
        <begin position="58"/>
        <end position="81"/>
    </location>
</feature>
<accession>A0A4U3LQK9</accession>
<reference evidence="2 3" key="1">
    <citation type="submission" date="2019-04" db="EMBL/GenBank/DDBJ databases">
        <title>Kribbella sp. NEAU-THZ 27 nov., a novel actinomycete isolated from soil.</title>
        <authorList>
            <person name="Duan L."/>
        </authorList>
    </citation>
    <scope>NUCLEOTIDE SEQUENCE [LARGE SCALE GENOMIC DNA]</scope>
    <source>
        <strain evidence="3">NEAU-THZ27</strain>
    </source>
</reference>
<keyword evidence="1" id="KW-1133">Transmembrane helix</keyword>
<gene>
    <name evidence="2" type="ORF">FDA38_30460</name>
</gene>
<sequence>MDVLWLVAMMVAVSVVLWVQRRKAAQREVDRRVVRGGLPGDRDLVEVALEWYRRRQEILILGVLAGVLVAGAAVVLVHLGIDLGFVPGTALDARLLTWLLAATAAFGGFATLINGYRTVRASRADGPRLAALRPRKLSDYLSPVEIAIYDGCVVLPLVGVALGVVVLGTNDRPARGWILIGSGLAAVVVWAIGLLLMRTALRVNQPSGREAELRWQEAFRATTLRDIGSAVLTVAWLLGAAMPMSFEWPSDVPGYVSPLATVLFLVSVAMWCTALMVAASRRGLQRVQRVAG</sequence>
<dbReference type="EMBL" id="SZPZ01000004">
    <property type="protein sequence ID" value="TKK76677.1"/>
    <property type="molecule type" value="Genomic_DNA"/>
</dbReference>
<comment type="caution">
    <text evidence="2">The sequence shown here is derived from an EMBL/GenBank/DDBJ whole genome shotgun (WGS) entry which is preliminary data.</text>
</comment>
<feature type="transmembrane region" description="Helical" evidence="1">
    <location>
        <begin position="93"/>
        <end position="113"/>
    </location>
</feature>
<feature type="transmembrane region" description="Helical" evidence="1">
    <location>
        <begin position="146"/>
        <end position="168"/>
    </location>
</feature>
<organism evidence="2 3">
    <name type="scientific">Kribbella jiaozuonensis</name>
    <dbReference type="NCBI Taxonomy" id="2575441"/>
    <lineage>
        <taxon>Bacteria</taxon>
        <taxon>Bacillati</taxon>
        <taxon>Actinomycetota</taxon>
        <taxon>Actinomycetes</taxon>
        <taxon>Propionibacteriales</taxon>
        <taxon>Kribbellaceae</taxon>
        <taxon>Kribbella</taxon>
    </lineage>
</organism>
<dbReference type="AlphaFoldDB" id="A0A4U3LQK9"/>
<dbReference type="OrthoDB" id="3817609at2"/>
<feature type="transmembrane region" description="Helical" evidence="1">
    <location>
        <begin position="6"/>
        <end position="22"/>
    </location>
</feature>
<evidence type="ECO:0000313" key="3">
    <source>
        <dbReference type="Proteomes" id="UP000305836"/>
    </source>
</evidence>
<feature type="transmembrane region" description="Helical" evidence="1">
    <location>
        <begin position="259"/>
        <end position="279"/>
    </location>
</feature>
<evidence type="ECO:0000313" key="2">
    <source>
        <dbReference type="EMBL" id="TKK76677.1"/>
    </source>
</evidence>
<dbReference type="RefSeq" id="WP_137257540.1">
    <property type="nucleotide sequence ID" value="NZ_JBHSPQ010000003.1"/>
</dbReference>
<feature type="transmembrane region" description="Helical" evidence="1">
    <location>
        <begin position="218"/>
        <end position="239"/>
    </location>
</feature>
<name>A0A4U3LQK9_9ACTN</name>
<keyword evidence="3" id="KW-1185">Reference proteome</keyword>
<keyword evidence="1" id="KW-0472">Membrane</keyword>